<dbReference type="Proteomes" id="UP000324222">
    <property type="component" value="Unassembled WGS sequence"/>
</dbReference>
<evidence type="ECO:0000313" key="1">
    <source>
        <dbReference type="EMBL" id="MPC99806.1"/>
    </source>
</evidence>
<reference evidence="1 2" key="1">
    <citation type="submission" date="2019-05" db="EMBL/GenBank/DDBJ databases">
        <title>Another draft genome of Portunus trituberculatus and its Hox gene families provides insights of decapod evolution.</title>
        <authorList>
            <person name="Jeong J.-H."/>
            <person name="Song I."/>
            <person name="Kim S."/>
            <person name="Choi T."/>
            <person name="Kim D."/>
            <person name="Ryu S."/>
            <person name="Kim W."/>
        </authorList>
    </citation>
    <scope>NUCLEOTIDE SEQUENCE [LARGE SCALE GENOMIC DNA]</scope>
    <source>
        <tissue evidence="1">Muscle</tissue>
    </source>
</reference>
<sequence length="84" mass="9624">MHRSLRGVSERGCVCWLDEPCYCLGQREAHTMLPGTLLEKHAKKQTRFCPLEYLLAGDLGECAVLVFLWVTQSSLEPYSKTKMY</sequence>
<dbReference type="AlphaFoldDB" id="A0A5B7JZP2"/>
<keyword evidence="2" id="KW-1185">Reference proteome</keyword>
<protein>
    <submittedName>
        <fullName evidence="1">Uncharacterized protein</fullName>
    </submittedName>
</protein>
<accession>A0A5B7JZP2</accession>
<dbReference type="EMBL" id="VSRR010120002">
    <property type="protein sequence ID" value="MPC99806.1"/>
    <property type="molecule type" value="Genomic_DNA"/>
</dbReference>
<name>A0A5B7JZP2_PORTR</name>
<gene>
    <name evidence="1" type="ORF">E2C01_095246</name>
</gene>
<organism evidence="1 2">
    <name type="scientific">Portunus trituberculatus</name>
    <name type="common">Swimming crab</name>
    <name type="synonym">Neptunus trituberculatus</name>
    <dbReference type="NCBI Taxonomy" id="210409"/>
    <lineage>
        <taxon>Eukaryota</taxon>
        <taxon>Metazoa</taxon>
        <taxon>Ecdysozoa</taxon>
        <taxon>Arthropoda</taxon>
        <taxon>Crustacea</taxon>
        <taxon>Multicrustacea</taxon>
        <taxon>Malacostraca</taxon>
        <taxon>Eumalacostraca</taxon>
        <taxon>Eucarida</taxon>
        <taxon>Decapoda</taxon>
        <taxon>Pleocyemata</taxon>
        <taxon>Brachyura</taxon>
        <taxon>Eubrachyura</taxon>
        <taxon>Portunoidea</taxon>
        <taxon>Portunidae</taxon>
        <taxon>Portuninae</taxon>
        <taxon>Portunus</taxon>
    </lineage>
</organism>
<evidence type="ECO:0000313" key="2">
    <source>
        <dbReference type="Proteomes" id="UP000324222"/>
    </source>
</evidence>
<comment type="caution">
    <text evidence="1">The sequence shown here is derived from an EMBL/GenBank/DDBJ whole genome shotgun (WGS) entry which is preliminary data.</text>
</comment>
<proteinExistence type="predicted"/>